<gene>
    <name evidence="3" type="ORF">RchiOBHm_Chr6g0273791</name>
</gene>
<accession>A0A2P6PRM9</accession>
<keyword evidence="4" id="KW-1185">Reference proteome</keyword>
<evidence type="ECO:0000313" key="4">
    <source>
        <dbReference type="Proteomes" id="UP000238479"/>
    </source>
</evidence>
<protein>
    <submittedName>
        <fullName evidence="3">Putative P-loop containing nucleoside triphosphate hydrolase</fullName>
    </submittedName>
</protein>
<comment type="caution">
    <text evidence="3">The sequence shown here is derived from an EMBL/GenBank/DDBJ whole genome shotgun (WGS) entry which is preliminary data.</text>
</comment>
<dbReference type="GO" id="GO:0005739">
    <property type="term" value="C:mitochondrion"/>
    <property type="evidence" value="ECO:0007669"/>
    <property type="project" value="TreeGrafter"/>
</dbReference>
<evidence type="ECO:0000256" key="2">
    <source>
        <dbReference type="ARBA" id="ARBA00022917"/>
    </source>
</evidence>
<proteinExistence type="predicted"/>
<dbReference type="GO" id="GO:0003746">
    <property type="term" value="F:translation elongation factor activity"/>
    <property type="evidence" value="ECO:0007669"/>
    <property type="project" value="UniProtKB-KW"/>
</dbReference>
<dbReference type="InterPro" id="IPR027417">
    <property type="entry name" value="P-loop_NTPase"/>
</dbReference>
<evidence type="ECO:0000256" key="1">
    <source>
        <dbReference type="ARBA" id="ARBA00022768"/>
    </source>
</evidence>
<dbReference type="Gramene" id="PRQ24561">
    <property type="protein sequence ID" value="PRQ24561"/>
    <property type="gene ID" value="RchiOBHm_Chr6g0273791"/>
</dbReference>
<keyword evidence="1" id="KW-0251">Elongation factor</keyword>
<dbReference type="Proteomes" id="UP000238479">
    <property type="component" value="Chromosome 6"/>
</dbReference>
<dbReference type="AlphaFoldDB" id="A0A2P6PRM9"/>
<dbReference type="STRING" id="74649.A0A2P6PRM9"/>
<dbReference type="EMBL" id="PDCK01000044">
    <property type="protein sequence ID" value="PRQ24561.1"/>
    <property type="molecule type" value="Genomic_DNA"/>
</dbReference>
<organism evidence="3 4">
    <name type="scientific">Rosa chinensis</name>
    <name type="common">China rose</name>
    <dbReference type="NCBI Taxonomy" id="74649"/>
    <lineage>
        <taxon>Eukaryota</taxon>
        <taxon>Viridiplantae</taxon>
        <taxon>Streptophyta</taxon>
        <taxon>Embryophyta</taxon>
        <taxon>Tracheophyta</taxon>
        <taxon>Spermatophyta</taxon>
        <taxon>Magnoliopsida</taxon>
        <taxon>eudicotyledons</taxon>
        <taxon>Gunneridae</taxon>
        <taxon>Pentapetalae</taxon>
        <taxon>rosids</taxon>
        <taxon>fabids</taxon>
        <taxon>Rosales</taxon>
        <taxon>Rosaceae</taxon>
        <taxon>Rosoideae</taxon>
        <taxon>Rosoideae incertae sedis</taxon>
        <taxon>Rosa</taxon>
    </lineage>
</organism>
<evidence type="ECO:0000313" key="3">
    <source>
        <dbReference type="EMBL" id="PRQ24561.1"/>
    </source>
</evidence>
<dbReference type="GO" id="GO:0003924">
    <property type="term" value="F:GTPase activity"/>
    <property type="evidence" value="ECO:0007669"/>
    <property type="project" value="TreeGrafter"/>
</dbReference>
<dbReference type="PANTHER" id="PTHR43636">
    <property type="entry name" value="ELONGATION FACTOR G, MITOCHONDRIAL"/>
    <property type="match status" value="1"/>
</dbReference>
<dbReference type="SUPFAM" id="SSF52540">
    <property type="entry name" value="P-loop containing nucleoside triphosphate hydrolases"/>
    <property type="match status" value="1"/>
</dbReference>
<reference evidence="3 4" key="1">
    <citation type="journal article" date="2018" name="Nat. Genet.">
        <title>The Rosa genome provides new insights in the design of modern roses.</title>
        <authorList>
            <person name="Bendahmane M."/>
        </authorList>
    </citation>
    <scope>NUCLEOTIDE SEQUENCE [LARGE SCALE GENOMIC DNA]</scope>
    <source>
        <strain evidence="4">cv. Old Blush</strain>
    </source>
</reference>
<name>A0A2P6PRM9_ROSCH</name>
<dbReference type="GO" id="GO:0070125">
    <property type="term" value="P:mitochondrial translational elongation"/>
    <property type="evidence" value="ECO:0007669"/>
    <property type="project" value="TreeGrafter"/>
</dbReference>
<keyword evidence="3" id="KW-0378">Hydrolase</keyword>
<dbReference type="Gene3D" id="3.40.50.300">
    <property type="entry name" value="P-loop containing nucleotide triphosphate hydrolases"/>
    <property type="match status" value="1"/>
</dbReference>
<sequence length="103" mass="11818">MLIRLTLLKPLITLISPLRSRELCVFLMEPSLSFVALVVYRLVSVGGVQISQSITIDRQMKKYEVPRIAFTNKLDRIGADQCKVLNQVPYVNLFIAYFQIPYV</sequence>
<keyword evidence="2" id="KW-0648">Protein biosynthesis</keyword>
<dbReference type="PANTHER" id="PTHR43636:SF2">
    <property type="entry name" value="ELONGATION FACTOR G, MITOCHONDRIAL"/>
    <property type="match status" value="1"/>
</dbReference>